<dbReference type="PANTHER" id="PTHR21043:SF0">
    <property type="entry name" value="MITOCHONDRIAL ASSEMBLY OF RIBOSOMAL LARGE SUBUNIT PROTEIN 1"/>
    <property type="match status" value="1"/>
</dbReference>
<dbReference type="PANTHER" id="PTHR21043">
    <property type="entry name" value="IOJAP SUPERFAMILY ORTHOLOG"/>
    <property type="match status" value="1"/>
</dbReference>
<evidence type="ECO:0000256" key="3">
    <source>
        <dbReference type="SAM" id="SignalP"/>
    </source>
</evidence>
<keyword evidence="3" id="KW-0732">Signal</keyword>
<dbReference type="RefSeq" id="XP_020636770.2">
    <property type="nucleotide sequence ID" value="XM_020781111.2"/>
</dbReference>
<dbReference type="CTD" id="115416"/>
<feature type="region of interest" description="Disordered" evidence="2">
    <location>
        <begin position="65"/>
        <end position="111"/>
    </location>
</feature>
<dbReference type="GO" id="GO:0017148">
    <property type="term" value="P:negative regulation of translation"/>
    <property type="evidence" value="ECO:0007669"/>
    <property type="project" value="TreeGrafter"/>
</dbReference>
<dbReference type="Pfam" id="PF02410">
    <property type="entry name" value="RsfS"/>
    <property type="match status" value="1"/>
</dbReference>
<dbReference type="InParanoid" id="A0A6J0SP82"/>
<dbReference type="PROSITE" id="PS51257">
    <property type="entry name" value="PROKAR_LIPOPROTEIN"/>
    <property type="match status" value="1"/>
</dbReference>
<feature type="compositionally biased region" description="Pro residues" evidence="2">
    <location>
        <begin position="100"/>
        <end position="109"/>
    </location>
</feature>
<dbReference type="GO" id="GO:0090071">
    <property type="term" value="P:negative regulation of ribosome biogenesis"/>
    <property type="evidence" value="ECO:0007669"/>
    <property type="project" value="TreeGrafter"/>
</dbReference>
<protein>
    <submittedName>
        <fullName evidence="5">Mitochondrial assembly of ribosomal large subunit protein 1</fullName>
    </submittedName>
</protein>
<dbReference type="NCBIfam" id="TIGR00090">
    <property type="entry name" value="rsfS_iojap_ybeB"/>
    <property type="match status" value="1"/>
</dbReference>
<evidence type="ECO:0000256" key="1">
    <source>
        <dbReference type="ARBA" id="ARBA00010574"/>
    </source>
</evidence>
<keyword evidence="4" id="KW-1185">Reference proteome</keyword>
<evidence type="ECO:0000313" key="4">
    <source>
        <dbReference type="Proteomes" id="UP001652642"/>
    </source>
</evidence>
<dbReference type="SUPFAM" id="SSF81301">
    <property type="entry name" value="Nucleotidyltransferase"/>
    <property type="match status" value="1"/>
</dbReference>
<sequence length="251" mass="26896">MWRRSRGVWPLLQLVAGRPVAGAVGAAGCSRGLRRSAAAGNPLEAAGPGFLRRVTASGLGRFSSLGSSELREAPEGAGGGQEEAPGGGGAGQEPRTQPSPGGPEGPSDPAPSAFTFHDIVSLLRQENASDICVIHLPPELKYSDYFIIVSGSSGRHLHAMAQYLLKMYKYTVKDCRTQVVIEGKDTDDWLCIDFGHTVVHFMLPETREYYELEKLWTLGSHDDQLAQIVSESLPDDFTLGITAEAESLDSA</sequence>
<reference evidence="5" key="1">
    <citation type="submission" date="2025-08" db="UniProtKB">
        <authorList>
            <consortium name="RefSeq"/>
        </authorList>
    </citation>
    <scope>IDENTIFICATION</scope>
</reference>
<feature type="compositionally biased region" description="Gly residues" evidence="2">
    <location>
        <begin position="76"/>
        <end position="91"/>
    </location>
</feature>
<feature type="signal peptide" evidence="3">
    <location>
        <begin position="1"/>
        <end position="22"/>
    </location>
</feature>
<dbReference type="AlphaFoldDB" id="A0A6J0SP82"/>
<dbReference type="InterPro" id="IPR004394">
    <property type="entry name" value="Iojap/RsfS/C7orf30"/>
</dbReference>
<accession>A0A6J0SP82</accession>
<dbReference type="OrthoDB" id="21330at2759"/>
<dbReference type="Gene3D" id="3.30.460.10">
    <property type="entry name" value="Beta Polymerase, domain 2"/>
    <property type="match status" value="1"/>
</dbReference>
<dbReference type="GO" id="GO:0043023">
    <property type="term" value="F:ribosomal large subunit binding"/>
    <property type="evidence" value="ECO:0007669"/>
    <property type="project" value="TreeGrafter"/>
</dbReference>
<organism evidence="4 5">
    <name type="scientific">Pogona vitticeps</name>
    <name type="common">central bearded dragon</name>
    <dbReference type="NCBI Taxonomy" id="103695"/>
    <lineage>
        <taxon>Eukaryota</taxon>
        <taxon>Metazoa</taxon>
        <taxon>Chordata</taxon>
        <taxon>Craniata</taxon>
        <taxon>Vertebrata</taxon>
        <taxon>Euteleostomi</taxon>
        <taxon>Lepidosauria</taxon>
        <taxon>Squamata</taxon>
        <taxon>Bifurcata</taxon>
        <taxon>Unidentata</taxon>
        <taxon>Episquamata</taxon>
        <taxon>Toxicofera</taxon>
        <taxon>Iguania</taxon>
        <taxon>Acrodonta</taxon>
        <taxon>Agamidae</taxon>
        <taxon>Amphibolurinae</taxon>
        <taxon>Pogona</taxon>
    </lineage>
</organism>
<comment type="similarity">
    <text evidence="1">Belongs to the Iojap/RsfS family.</text>
</comment>
<name>A0A6J0SP82_9SAUR</name>
<dbReference type="HAMAP" id="MF_01477">
    <property type="entry name" value="Iojap_RsfS"/>
    <property type="match status" value="1"/>
</dbReference>
<dbReference type="KEGG" id="pvt:110072611"/>
<dbReference type="GO" id="GO:0005739">
    <property type="term" value="C:mitochondrion"/>
    <property type="evidence" value="ECO:0007669"/>
    <property type="project" value="UniProtKB-SubCell"/>
</dbReference>
<dbReference type="GeneID" id="110072611"/>
<proteinExistence type="inferred from homology"/>
<dbReference type="Proteomes" id="UP001652642">
    <property type="component" value="Chromosome 6"/>
</dbReference>
<feature type="chain" id="PRO_5047472231" evidence="3">
    <location>
        <begin position="23"/>
        <end position="251"/>
    </location>
</feature>
<evidence type="ECO:0000313" key="5">
    <source>
        <dbReference type="RefSeq" id="XP_020636770.2"/>
    </source>
</evidence>
<dbReference type="InterPro" id="IPR043519">
    <property type="entry name" value="NT_sf"/>
</dbReference>
<evidence type="ECO:0000256" key="2">
    <source>
        <dbReference type="SAM" id="MobiDB-lite"/>
    </source>
</evidence>
<gene>
    <name evidence="5" type="primary">MALSU1</name>
</gene>